<dbReference type="GO" id="GO:1901515">
    <property type="term" value="F:poly-beta-1,6-N-acetyl-D-glucosamine transmembrane transporter activity"/>
    <property type="evidence" value="ECO:0007669"/>
    <property type="project" value="InterPro"/>
</dbReference>
<dbReference type="Pfam" id="PF21197">
    <property type="entry name" value="PgaA_barrel"/>
    <property type="match status" value="1"/>
</dbReference>
<dbReference type="EMBL" id="SMCS01000005">
    <property type="protein sequence ID" value="TCV93328.1"/>
    <property type="molecule type" value="Genomic_DNA"/>
</dbReference>
<dbReference type="InterPro" id="IPR049003">
    <property type="entry name" value="PgaA_barrel"/>
</dbReference>
<dbReference type="AlphaFoldDB" id="A0A4R3YP47"/>
<proteinExistence type="predicted"/>
<dbReference type="NCBIfam" id="TIGR03939">
    <property type="entry name" value="PGA_TPR_OMP"/>
    <property type="match status" value="1"/>
</dbReference>
<dbReference type="InterPro" id="IPR023870">
    <property type="entry name" value="PGA_export_porin_PgaA"/>
</dbReference>
<dbReference type="InterPro" id="IPR011990">
    <property type="entry name" value="TPR-like_helical_dom_sf"/>
</dbReference>
<comment type="caution">
    <text evidence="2">The sequence shown here is derived from an EMBL/GenBank/DDBJ whole genome shotgun (WGS) entry which is preliminary data.</text>
</comment>
<evidence type="ECO:0000259" key="1">
    <source>
        <dbReference type="Pfam" id="PF21197"/>
    </source>
</evidence>
<protein>
    <submittedName>
        <fullName evidence="2">Biofilm PGA synthesis protein PgaA</fullName>
    </submittedName>
</protein>
<dbReference type="Gene3D" id="1.25.40.10">
    <property type="entry name" value="Tetratricopeptide repeat domain"/>
    <property type="match status" value="1"/>
</dbReference>
<feature type="domain" description="PgaA membrane beta barrel" evidence="1">
    <location>
        <begin position="452"/>
        <end position="729"/>
    </location>
</feature>
<gene>
    <name evidence="2" type="ORF">EC912_105188</name>
</gene>
<dbReference type="Proteomes" id="UP000295645">
    <property type="component" value="Unassembled WGS sequence"/>
</dbReference>
<evidence type="ECO:0000313" key="3">
    <source>
        <dbReference type="Proteomes" id="UP000295645"/>
    </source>
</evidence>
<organism evidence="2 3">
    <name type="scientific">Luteibacter rhizovicinus</name>
    <dbReference type="NCBI Taxonomy" id="242606"/>
    <lineage>
        <taxon>Bacteria</taxon>
        <taxon>Pseudomonadati</taxon>
        <taxon>Pseudomonadota</taxon>
        <taxon>Gammaproteobacteria</taxon>
        <taxon>Lysobacterales</taxon>
        <taxon>Rhodanobacteraceae</taxon>
        <taxon>Luteibacter</taxon>
    </lineage>
</organism>
<accession>A0A4R3YP47</accession>
<dbReference type="SUPFAM" id="SSF48452">
    <property type="entry name" value="TPR-like"/>
    <property type="match status" value="1"/>
</dbReference>
<reference evidence="2 3" key="1">
    <citation type="submission" date="2019-03" db="EMBL/GenBank/DDBJ databases">
        <title>Above-ground endophytic microbial communities from plants in different locations in the United States.</title>
        <authorList>
            <person name="Frank C."/>
        </authorList>
    </citation>
    <scope>NUCLEOTIDE SEQUENCE [LARGE SCALE GENOMIC DNA]</scope>
    <source>
        <strain evidence="2 3">LP_13_YM</strain>
    </source>
</reference>
<name>A0A4R3YP47_9GAMM</name>
<sequence length="731" mass="81197">MGSAGMCKQAIGLVTRSVCVHVKLVRVCNGTRKGTWRCHGKGIVVSVRSGMHATGLAVAISVALLSTAGAVRATQVREPVSRDELLRRVADERAAGRRFDALKICEDVLARWPDDRDARTLEASLLAELGGSVRAEELARNERSPREAVTMQRLRADVVAHEIRWADAEPVNPRVPYAEPDAAVADLDRLIADKRPDMQDIAARARIDRLVALDKAGRADEAVSVYDEMRANHVTVPAYAQRPVADALLQRHRPQEAVSLLEDSIRQDPGPYDPVETDPHIPLMYAYMESNRTSKAFETIDTLAEREPLWIRSPVTPTPIQNSRKVDADLNAALLREYVGLLDEAHRRLVLMSDEAPANAAIRRELGLSELSRGWPRQASDTLAIAGTLDTNDTGVDLGLINANRTLNDYASVEPSLRNTETLAPRSNRVKEERLSWERERGWQFDITHANGSGSSPDYGDRDAETEATIASPLIDDHWRVLGIARYASAALPEGDVRRERVGLGLRGYARGLEAYVQALPSTDRFVGRTAIEAGAKYAISDHWTVAADWSSAGSDVPLRAQYYGISAKTLDTSVIWRASELTQVKFTASRGRFSDNNKRNAWQAALVQRVYTAPYLTLDGGLELGGSRNTLPDRPYFNPRHDTSWAVTGRLENLLHQFYDRTWRQRIDVAVGQYAQRGYATGWQASARYGQTFEPRAGLSFGWGVGWHNQPYDGKRESRVVLDLTMHWGE</sequence>
<evidence type="ECO:0000313" key="2">
    <source>
        <dbReference type="EMBL" id="TCV93328.1"/>
    </source>
</evidence>
<keyword evidence="3" id="KW-1185">Reference proteome</keyword>